<evidence type="ECO:0000313" key="7">
    <source>
        <dbReference type="Proteomes" id="UP000765509"/>
    </source>
</evidence>
<keyword evidence="4" id="KW-0234">DNA repair</keyword>
<dbReference type="Proteomes" id="UP000765509">
    <property type="component" value="Unassembled WGS sequence"/>
</dbReference>
<gene>
    <name evidence="6" type="ORF">O181_018566</name>
</gene>
<dbReference type="EMBL" id="AVOT02005354">
    <property type="protein sequence ID" value="MBW0478851.1"/>
    <property type="molecule type" value="Genomic_DNA"/>
</dbReference>
<dbReference type="PANTHER" id="PTHR11264">
    <property type="entry name" value="URACIL-DNA GLYCOSYLASE"/>
    <property type="match status" value="1"/>
</dbReference>
<dbReference type="SMART" id="SM00986">
    <property type="entry name" value="UDG"/>
    <property type="match status" value="1"/>
</dbReference>
<dbReference type="GO" id="GO:0004844">
    <property type="term" value="F:uracil DNA N-glycosylase activity"/>
    <property type="evidence" value="ECO:0007669"/>
    <property type="project" value="InterPro"/>
</dbReference>
<reference evidence="6" key="1">
    <citation type="submission" date="2021-03" db="EMBL/GenBank/DDBJ databases">
        <title>Draft genome sequence of rust myrtle Austropuccinia psidii MF-1, a brazilian biotype.</title>
        <authorList>
            <person name="Quecine M.C."/>
            <person name="Pachon D.M.R."/>
            <person name="Bonatelli M.L."/>
            <person name="Correr F.H."/>
            <person name="Franceschini L.M."/>
            <person name="Leite T.F."/>
            <person name="Margarido G.R.A."/>
            <person name="Almeida C.A."/>
            <person name="Ferrarezi J.A."/>
            <person name="Labate C.A."/>
        </authorList>
    </citation>
    <scope>NUCLEOTIDE SEQUENCE</scope>
    <source>
        <strain evidence="6">MF-1</strain>
    </source>
</reference>
<evidence type="ECO:0000256" key="4">
    <source>
        <dbReference type="ARBA" id="ARBA00023204"/>
    </source>
</evidence>
<dbReference type="PANTHER" id="PTHR11264:SF0">
    <property type="entry name" value="URACIL-DNA GLYCOSYLASE"/>
    <property type="match status" value="1"/>
</dbReference>
<dbReference type="InterPro" id="IPR036895">
    <property type="entry name" value="Uracil-DNA_glycosylase-like_sf"/>
</dbReference>
<evidence type="ECO:0000313" key="6">
    <source>
        <dbReference type="EMBL" id="MBW0478851.1"/>
    </source>
</evidence>
<comment type="caution">
    <text evidence="6">The sequence shown here is derived from an EMBL/GenBank/DDBJ whole genome shotgun (WGS) entry which is preliminary data.</text>
</comment>
<dbReference type="CDD" id="cd10027">
    <property type="entry name" value="UDG-F1-like"/>
    <property type="match status" value="1"/>
</dbReference>
<proteinExistence type="inferred from homology"/>
<dbReference type="Gene3D" id="3.40.470.10">
    <property type="entry name" value="Uracil-DNA glycosylase-like domain"/>
    <property type="match status" value="1"/>
</dbReference>
<keyword evidence="7" id="KW-1185">Reference proteome</keyword>
<evidence type="ECO:0000256" key="1">
    <source>
        <dbReference type="ARBA" id="ARBA00008184"/>
    </source>
</evidence>
<dbReference type="AlphaFoldDB" id="A0A9Q3C9V5"/>
<evidence type="ECO:0000256" key="2">
    <source>
        <dbReference type="ARBA" id="ARBA00022763"/>
    </source>
</evidence>
<name>A0A9Q3C9V5_9BASI</name>
<dbReference type="SUPFAM" id="SSF52141">
    <property type="entry name" value="Uracil-DNA glycosylase-like"/>
    <property type="match status" value="1"/>
</dbReference>
<feature type="domain" description="Uracil-DNA glycosylase-like" evidence="5">
    <location>
        <begin position="164"/>
        <end position="345"/>
    </location>
</feature>
<keyword evidence="3" id="KW-0378">Hydrolase</keyword>
<sequence>MSRRKFDQIFDPLSDYQQLSIYECWSLRDRQPKPTPKRSRIDDGFIFNSDTISSIYSSSPSSNDIDRCFSPILQSSPPSPAGSIFDFALEFNPSFFHLETDTQIGLHPTWLEFLKPLLSQPEIYFLHHQLSSSSLGYDYKAGEKPQHFLTEVYPPARHLYNWSRLTPLNKIKVVILGSMPLSCPGRAHGLAFSQSVDSQISGTIGCIHEELRHEYPTTFVRPNHGSLVSWARAGVLLLNITHTTQRDLNKQQQHSEFGWDKFTRGVLEVVDQEGGDSSMLKDKSTNGLVFIVWGKLAAKQLDLAGITTSCRQHRILYCPATPQPSSAHRDGFFHNNHFLLANDFLKECYGSEHQIDWCNLECIDP</sequence>
<protein>
    <recommendedName>
        <fullName evidence="5">Uracil-DNA glycosylase-like domain-containing protein</fullName>
    </recommendedName>
</protein>
<dbReference type="SMART" id="SM00987">
    <property type="entry name" value="UreE_C"/>
    <property type="match status" value="1"/>
</dbReference>
<evidence type="ECO:0000256" key="3">
    <source>
        <dbReference type="ARBA" id="ARBA00022801"/>
    </source>
</evidence>
<evidence type="ECO:0000259" key="5">
    <source>
        <dbReference type="SMART" id="SM00986"/>
    </source>
</evidence>
<dbReference type="InterPro" id="IPR002043">
    <property type="entry name" value="UDG_fam1"/>
</dbReference>
<accession>A0A9Q3C9V5</accession>
<dbReference type="OrthoDB" id="10031947at2759"/>
<dbReference type="GO" id="GO:0005634">
    <property type="term" value="C:nucleus"/>
    <property type="evidence" value="ECO:0007669"/>
    <property type="project" value="TreeGrafter"/>
</dbReference>
<dbReference type="GO" id="GO:0097510">
    <property type="term" value="P:base-excision repair, AP site formation via deaminated base removal"/>
    <property type="evidence" value="ECO:0007669"/>
    <property type="project" value="TreeGrafter"/>
</dbReference>
<comment type="similarity">
    <text evidence="1">Belongs to the uracil-DNA glycosylase (UDG) superfamily. UNG family.</text>
</comment>
<organism evidence="6 7">
    <name type="scientific">Austropuccinia psidii MF-1</name>
    <dbReference type="NCBI Taxonomy" id="1389203"/>
    <lineage>
        <taxon>Eukaryota</taxon>
        <taxon>Fungi</taxon>
        <taxon>Dikarya</taxon>
        <taxon>Basidiomycota</taxon>
        <taxon>Pucciniomycotina</taxon>
        <taxon>Pucciniomycetes</taxon>
        <taxon>Pucciniales</taxon>
        <taxon>Sphaerophragmiaceae</taxon>
        <taxon>Austropuccinia</taxon>
    </lineage>
</organism>
<keyword evidence="2" id="KW-0227">DNA damage</keyword>
<dbReference type="GO" id="GO:0005739">
    <property type="term" value="C:mitochondrion"/>
    <property type="evidence" value="ECO:0007669"/>
    <property type="project" value="TreeGrafter"/>
</dbReference>
<dbReference type="InterPro" id="IPR005122">
    <property type="entry name" value="Uracil-DNA_glycosylase-like"/>
</dbReference>